<protein>
    <submittedName>
        <fullName evidence="2">Putative cytotoxin-like protein</fullName>
    </submittedName>
</protein>
<reference evidence="2" key="1">
    <citation type="submission" date="2012-12" db="EMBL/GenBank/DDBJ databases">
        <title>Identification and characterization of a phenylalanine ammonia-lyase gene family in Isatis indigotica Fort.</title>
        <authorList>
            <person name="Liu Q."/>
            <person name="Chen J."/>
            <person name="Zhou X."/>
            <person name="Di P."/>
            <person name="Xiao Y."/>
            <person name="Xuan H."/>
            <person name="Zhang L."/>
            <person name="Chen W."/>
        </authorList>
    </citation>
    <scope>NUCLEOTIDE SEQUENCE</scope>
    <source>
        <tissue evidence="2">Salivary gland</tissue>
    </source>
</reference>
<accession>A0A0K8RPS8</accession>
<dbReference type="Gene3D" id="2.170.15.10">
    <property type="entry name" value="Proaerolysin, chain A, domain 3"/>
    <property type="match status" value="1"/>
</dbReference>
<feature type="chain" id="PRO_5005519004" evidence="1">
    <location>
        <begin position="19"/>
        <end position="296"/>
    </location>
</feature>
<dbReference type="PANTHER" id="PTHR34007:SF1">
    <property type="entry name" value="AEROLYSIN-LIKE PROTEIN-RELATED"/>
    <property type="match status" value="1"/>
</dbReference>
<evidence type="ECO:0000313" key="2">
    <source>
        <dbReference type="EMBL" id="JAA73056.1"/>
    </source>
</evidence>
<dbReference type="SUPFAM" id="SSF56973">
    <property type="entry name" value="Aerolisin/ETX pore-forming domain"/>
    <property type="match status" value="1"/>
</dbReference>
<evidence type="ECO:0000256" key="1">
    <source>
        <dbReference type="SAM" id="SignalP"/>
    </source>
</evidence>
<dbReference type="AlphaFoldDB" id="A0A0K8RPS8"/>
<feature type="non-terminal residue" evidence="2">
    <location>
        <position position="1"/>
    </location>
</feature>
<sequence length="296" mass="33105">FFFVFLVLGLHIAAAGTAFNLEDKIKAYAESLAQYYKTKVVWFDTHGKKLFHPKEKYSFIGVGLGGGLGRIIVAKQLERFRLDIQTGPVVYGNVSTTRNTSTVLHTEWIEASCGPVKTTFRKSKEHIRKSFWNSQLSISTGFDISLSAPLPMGLGGSSKYYTEMNLTAGVAGEYIESETFSIKHEIKTPPNTSLMIEWMVIDEVREIPWTADITIQGWFAVCFDKQINGRYVHFPKITALQDPNLKKINDVTVQFTVKGVFTGVKTVGGKLKVSKYDAEAYSRKSSSVTLKEVPLH</sequence>
<dbReference type="PANTHER" id="PTHR34007">
    <property type="entry name" value="AEROLYSIN-LIKE PROTEIN-RELATED"/>
    <property type="match status" value="1"/>
</dbReference>
<dbReference type="InterPro" id="IPR053280">
    <property type="entry name" value="Aerolysin-like_pore-former"/>
</dbReference>
<organism evidence="2">
    <name type="scientific">Ixodes ricinus</name>
    <name type="common">Common tick</name>
    <name type="synonym">Acarus ricinus</name>
    <dbReference type="NCBI Taxonomy" id="34613"/>
    <lineage>
        <taxon>Eukaryota</taxon>
        <taxon>Metazoa</taxon>
        <taxon>Ecdysozoa</taxon>
        <taxon>Arthropoda</taxon>
        <taxon>Chelicerata</taxon>
        <taxon>Arachnida</taxon>
        <taxon>Acari</taxon>
        <taxon>Parasitiformes</taxon>
        <taxon>Ixodida</taxon>
        <taxon>Ixodoidea</taxon>
        <taxon>Ixodidae</taxon>
        <taxon>Ixodinae</taxon>
        <taxon>Ixodes</taxon>
    </lineage>
</organism>
<dbReference type="EMBL" id="GADI01000752">
    <property type="protein sequence ID" value="JAA73056.1"/>
    <property type="molecule type" value="mRNA"/>
</dbReference>
<keyword evidence="1" id="KW-0732">Signal</keyword>
<name>A0A0K8RPS8_IXORI</name>
<feature type="signal peptide" evidence="1">
    <location>
        <begin position="1"/>
        <end position="18"/>
    </location>
</feature>
<proteinExistence type="evidence at transcript level"/>